<feature type="region of interest" description="Disordered" evidence="1">
    <location>
        <begin position="168"/>
        <end position="217"/>
    </location>
</feature>
<evidence type="ECO:0000313" key="3">
    <source>
        <dbReference type="EMBL" id="VFT78999.1"/>
    </source>
</evidence>
<evidence type="ECO:0000313" key="2">
    <source>
        <dbReference type="EMBL" id="KAF0718280.1"/>
    </source>
</evidence>
<evidence type="ECO:0000313" key="4">
    <source>
        <dbReference type="Proteomes" id="UP000332933"/>
    </source>
</evidence>
<reference evidence="3 4" key="1">
    <citation type="submission" date="2019-03" db="EMBL/GenBank/DDBJ databases">
        <authorList>
            <person name="Gaulin E."/>
            <person name="Dumas B."/>
        </authorList>
    </citation>
    <scope>NUCLEOTIDE SEQUENCE [LARGE SCALE GENOMIC DNA]</scope>
    <source>
        <strain evidence="3">CBS 568.67</strain>
    </source>
</reference>
<dbReference type="AlphaFoldDB" id="A0A485K8N4"/>
<reference evidence="2" key="2">
    <citation type="submission" date="2019-06" db="EMBL/GenBank/DDBJ databases">
        <title>Genomics analysis of Aphanomyces spp. identifies a new class of oomycete effector associated with host adaptation.</title>
        <authorList>
            <person name="Gaulin E."/>
        </authorList>
    </citation>
    <scope>NUCLEOTIDE SEQUENCE</scope>
    <source>
        <strain evidence="2">CBS 578.67</strain>
    </source>
</reference>
<organism evidence="3 4">
    <name type="scientific">Aphanomyces stellatus</name>
    <dbReference type="NCBI Taxonomy" id="120398"/>
    <lineage>
        <taxon>Eukaryota</taxon>
        <taxon>Sar</taxon>
        <taxon>Stramenopiles</taxon>
        <taxon>Oomycota</taxon>
        <taxon>Saprolegniomycetes</taxon>
        <taxon>Saprolegniales</taxon>
        <taxon>Verrucalvaceae</taxon>
        <taxon>Aphanomyces</taxon>
    </lineage>
</organism>
<name>A0A485K8N4_9STRA</name>
<dbReference type="OrthoDB" id="438553at2759"/>
<accession>A0A485K8N4</accession>
<evidence type="ECO:0000256" key="1">
    <source>
        <dbReference type="SAM" id="MobiDB-lite"/>
    </source>
</evidence>
<dbReference type="EMBL" id="CAADRA010000164">
    <property type="protein sequence ID" value="VFT78999.1"/>
    <property type="molecule type" value="Genomic_DNA"/>
</dbReference>
<sequence>MVVDLLSLCNYADFIELDIRRTKFRAALHEFQKAMLSPSGSWDPRLRQFMEAALIYPIEDAINNGRPFDMDMALNEIYGLKAHYKQTDGSREADTLFRKLFFGIDAFRVFNNSTAHHQQGSGRGLPSSDVIDAHFQLHWKVHLDLAMRTILHYVVWIHREIRAKQGLTTQPEAEPVPMTPKINDQGMASPDQTRPVAHSAATTLPPSPPLPPAHTTASVPPLTPAVARPRVHSAPPSRSLSMTSVSPISPSVARVLQHKVIKELRDRTERDLRARFFALCPQSYCARGCNMAHSANDLKVIGICRVITNPGWKRATCNKGVACPFGAMCDFIHPNDDVCLIEDIKRTAHHLEARVILNGTSKATVRFGDGAEVQIVARN</sequence>
<proteinExistence type="predicted"/>
<gene>
    <name evidence="3" type="primary">Aste57867_1790</name>
    <name evidence="2" type="ORF">As57867_001788</name>
    <name evidence="3" type="ORF">ASTE57867_1790</name>
</gene>
<keyword evidence="4" id="KW-1185">Reference proteome</keyword>
<protein>
    <submittedName>
        <fullName evidence="3">Aste57867_1790 protein</fullName>
    </submittedName>
</protein>
<dbReference type="EMBL" id="VJMH01000164">
    <property type="protein sequence ID" value="KAF0718280.1"/>
    <property type="molecule type" value="Genomic_DNA"/>
</dbReference>
<dbReference type="Proteomes" id="UP000332933">
    <property type="component" value="Unassembled WGS sequence"/>
</dbReference>